<evidence type="ECO:0000256" key="1">
    <source>
        <dbReference type="ARBA" id="ARBA00001966"/>
    </source>
</evidence>
<dbReference type="Pfam" id="PF04055">
    <property type="entry name" value="Radical_SAM"/>
    <property type="match status" value="1"/>
</dbReference>
<dbReference type="OrthoDB" id="9804952at2"/>
<name>Q726U0_NITV2</name>
<dbReference type="RefSeq" id="WP_010940275.1">
    <property type="nucleotide sequence ID" value="NC_002937.3"/>
</dbReference>
<dbReference type="Proteomes" id="UP000002194">
    <property type="component" value="Chromosome"/>
</dbReference>
<dbReference type="EnsemblBacteria" id="AAS97487">
    <property type="protein sequence ID" value="AAS97487"/>
    <property type="gene ID" value="DVU_3016"/>
</dbReference>
<dbReference type="GO" id="GO:0031419">
    <property type="term" value="F:cobalamin binding"/>
    <property type="evidence" value="ECO:0007669"/>
    <property type="project" value="InterPro"/>
</dbReference>
<dbReference type="PhylomeDB" id="Q726U0"/>
<keyword evidence="2" id="KW-0489">Methyltransferase</keyword>
<dbReference type="KEGG" id="dvu:DVU_3016"/>
<dbReference type="STRING" id="882.DVU_3016"/>
<dbReference type="Pfam" id="PF02310">
    <property type="entry name" value="B12-binding"/>
    <property type="match status" value="1"/>
</dbReference>
<dbReference type="InterPro" id="IPR007197">
    <property type="entry name" value="rSAM"/>
</dbReference>
<gene>
    <name evidence="10" type="ordered locus">DVU_3016</name>
</gene>
<dbReference type="HOGENOM" id="CLU_021572_4_6_7"/>
<dbReference type="SFLD" id="SFLDG01123">
    <property type="entry name" value="methyltransferase_(Class_B)"/>
    <property type="match status" value="1"/>
</dbReference>
<dbReference type="SMART" id="SM00729">
    <property type="entry name" value="Elp3"/>
    <property type="match status" value="1"/>
</dbReference>
<evidence type="ECO:0000259" key="9">
    <source>
        <dbReference type="PROSITE" id="PS51918"/>
    </source>
</evidence>
<dbReference type="EMBL" id="AE017285">
    <property type="protein sequence ID" value="AAS97487.1"/>
    <property type="molecule type" value="Genomic_DNA"/>
</dbReference>
<dbReference type="GO" id="GO:0005829">
    <property type="term" value="C:cytosol"/>
    <property type="evidence" value="ECO:0007669"/>
    <property type="project" value="TreeGrafter"/>
</dbReference>
<dbReference type="GO" id="GO:0046872">
    <property type="term" value="F:metal ion binding"/>
    <property type="evidence" value="ECO:0007669"/>
    <property type="project" value="UniProtKB-KW"/>
</dbReference>
<keyword evidence="3" id="KW-0808">Transferase</keyword>
<dbReference type="SUPFAM" id="SSF52242">
    <property type="entry name" value="Cobalamin (vitamin B12)-binding domain"/>
    <property type="match status" value="1"/>
</dbReference>
<evidence type="ECO:0000313" key="11">
    <source>
        <dbReference type="Proteomes" id="UP000002194"/>
    </source>
</evidence>
<dbReference type="GO" id="GO:0051539">
    <property type="term" value="F:4 iron, 4 sulfur cluster binding"/>
    <property type="evidence" value="ECO:0007669"/>
    <property type="project" value="UniProtKB-KW"/>
</dbReference>
<dbReference type="InterPro" id="IPR006158">
    <property type="entry name" value="Cobalamin-bd"/>
</dbReference>
<comment type="cofactor">
    <cofactor evidence="1">
        <name>[4Fe-4S] cluster</name>
        <dbReference type="ChEBI" id="CHEBI:49883"/>
    </cofactor>
</comment>
<dbReference type="GO" id="GO:0003824">
    <property type="term" value="F:catalytic activity"/>
    <property type="evidence" value="ECO:0007669"/>
    <property type="project" value="InterPro"/>
</dbReference>
<organism evidence="10 11">
    <name type="scientific">Nitratidesulfovibrio vulgaris (strain ATCC 29579 / DSM 644 / CCUG 34227 / NCIMB 8303 / VKM B-1760 / Hildenborough)</name>
    <name type="common">Desulfovibrio vulgaris</name>
    <dbReference type="NCBI Taxonomy" id="882"/>
    <lineage>
        <taxon>Bacteria</taxon>
        <taxon>Pseudomonadati</taxon>
        <taxon>Thermodesulfobacteriota</taxon>
        <taxon>Desulfovibrionia</taxon>
        <taxon>Desulfovibrionales</taxon>
        <taxon>Desulfovibrionaceae</taxon>
        <taxon>Nitratidesulfovibrio</taxon>
    </lineage>
</organism>
<evidence type="ECO:0000313" key="10">
    <source>
        <dbReference type="EMBL" id="AAS97487.1"/>
    </source>
</evidence>
<dbReference type="InterPro" id="IPR058240">
    <property type="entry name" value="rSAM_sf"/>
</dbReference>
<dbReference type="eggNOG" id="COG1032">
    <property type="taxonomic scope" value="Bacteria"/>
</dbReference>
<keyword evidence="4" id="KW-0949">S-adenosyl-L-methionine</keyword>
<dbReference type="CDD" id="cd02068">
    <property type="entry name" value="radical_SAM_B12_BD"/>
    <property type="match status" value="1"/>
</dbReference>
<evidence type="ECO:0000256" key="3">
    <source>
        <dbReference type="ARBA" id="ARBA00022679"/>
    </source>
</evidence>
<dbReference type="Gene3D" id="3.80.30.20">
    <property type="entry name" value="tm_1862 like domain"/>
    <property type="match status" value="1"/>
</dbReference>
<accession>Q726U0</accession>
<evidence type="ECO:0000256" key="7">
    <source>
        <dbReference type="ARBA" id="ARBA00023014"/>
    </source>
</evidence>
<dbReference type="PaxDb" id="882-DVU_3016"/>
<dbReference type="Gene3D" id="3.40.50.280">
    <property type="entry name" value="Cobalamin-binding domain"/>
    <property type="match status" value="1"/>
</dbReference>
<dbReference type="InterPro" id="IPR006638">
    <property type="entry name" value="Elp3/MiaA/NifB-like_rSAM"/>
</dbReference>
<evidence type="ECO:0000256" key="2">
    <source>
        <dbReference type="ARBA" id="ARBA00022603"/>
    </source>
</evidence>
<dbReference type="PATRIC" id="fig|882.5.peg.2734"/>
<keyword evidence="6" id="KW-0408">Iron</keyword>
<dbReference type="SFLD" id="SFLDS00029">
    <property type="entry name" value="Radical_SAM"/>
    <property type="match status" value="1"/>
</dbReference>
<dbReference type="PROSITE" id="PS51332">
    <property type="entry name" value="B12_BINDING"/>
    <property type="match status" value="1"/>
</dbReference>
<dbReference type="PROSITE" id="PS51918">
    <property type="entry name" value="RADICAL_SAM"/>
    <property type="match status" value="1"/>
</dbReference>
<dbReference type="InterPro" id="IPR034466">
    <property type="entry name" value="Methyltransferase_Class_B"/>
</dbReference>
<evidence type="ECO:0000256" key="5">
    <source>
        <dbReference type="ARBA" id="ARBA00022723"/>
    </source>
</evidence>
<evidence type="ECO:0000256" key="6">
    <source>
        <dbReference type="ARBA" id="ARBA00023004"/>
    </source>
</evidence>
<reference evidence="10 11" key="1">
    <citation type="journal article" date="2004" name="Nat. Biotechnol.">
        <title>The genome sequence of the anaerobic, sulfate-reducing bacterium Desulfovibrio vulgaris Hildenborough.</title>
        <authorList>
            <person name="Heidelberg J.F."/>
            <person name="Seshadri R."/>
            <person name="Haveman S.A."/>
            <person name="Hemme C.L."/>
            <person name="Paulsen I.T."/>
            <person name="Kolonay J.F."/>
            <person name="Eisen J.A."/>
            <person name="Ward N."/>
            <person name="Methe B."/>
            <person name="Brinkac L.M."/>
            <person name="Daugherty S.C."/>
            <person name="Deboy R.T."/>
            <person name="Dodson R.J."/>
            <person name="Durkin A.S."/>
            <person name="Madupu R."/>
            <person name="Nelson W.C."/>
            <person name="Sullivan S.A."/>
            <person name="Fouts D."/>
            <person name="Haft D.H."/>
            <person name="Selengut J."/>
            <person name="Peterson J.D."/>
            <person name="Davidsen T.M."/>
            <person name="Zafar N."/>
            <person name="Zhou L."/>
            <person name="Radune D."/>
            <person name="Dimitrov G."/>
            <person name="Hance M."/>
            <person name="Tran K."/>
            <person name="Khouri H."/>
            <person name="Gill J."/>
            <person name="Utterback T.R."/>
            <person name="Feldblyum T.V."/>
            <person name="Wall J.D."/>
            <person name="Voordouw G."/>
            <person name="Fraser C.M."/>
        </authorList>
    </citation>
    <scope>NUCLEOTIDE SEQUENCE [LARGE SCALE GENOMIC DNA]</scope>
    <source>
        <strain evidence="11">ATCC 29579 / DSM 644 / NCIMB 8303 / VKM B-1760 / Hildenborough</strain>
    </source>
</reference>
<dbReference type="SUPFAM" id="SSF102114">
    <property type="entry name" value="Radical SAM enzymes"/>
    <property type="match status" value="1"/>
</dbReference>
<keyword evidence="7" id="KW-0411">Iron-sulfur</keyword>
<protein>
    <submittedName>
        <fullName evidence="10">B12 binding domain protein/radical SAM domain protein</fullName>
    </submittedName>
</protein>
<keyword evidence="11" id="KW-1185">Reference proteome</keyword>
<keyword evidence="5" id="KW-0479">Metal-binding</keyword>
<dbReference type="PANTHER" id="PTHR43409:SF7">
    <property type="entry name" value="BLL1977 PROTEIN"/>
    <property type="match status" value="1"/>
</dbReference>
<dbReference type="DNASU" id="2793729"/>
<evidence type="ECO:0000259" key="8">
    <source>
        <dbReference type="PROSITE" id="PS51332"/>
    </source>
</evidence>
<dbReference type="PANTHER" id="PTHR43409">
    <property type="entry name" value="ANAEROBIC MAGNESIUM-PROTOPORPHYRIN IX MONOMETHYL ESTER CYCLASE-RELATED"/>
    <property type="match status" value="1"/>
</dbReference>
<dbReference type="SMR" id="Q726U0"/>
<feature type="domain" description="B12-binding" evidence="8">
    <location>
        <begin position="1"/>
        <end position="127"/>
    </location>
</feature>
<dbReference type="CDD" id="cd01335">
    <property type="entry name" value="Radical_SAM"/>
    <property type="match status" value="1"/>
</dbReference>
<dbReference type="InterPro" id="IPR051198">
    <property type="entry name" value="BchE-like"/>
</dbReference>
<proteinExistence type="predicted"/>
<dbReference type="InterPro" id="IPR036724">
    <property type="entry name" value="Cobalamin-bd_sf"/>
</dbReference>
<dbReference type="InterPro" id="IPR023404">
    <property type="entry name" value="rSAM_horseshoe"/>
</dbReference>
<dbReference type="AlphaFoldDB" id="Q726U0"/>
<feature type="domain" description="Radical SAM core" evidence="9">
    <location>
        <begin position="166"/>
        <end position="395"/>
    </location>
</feature>
<sequence length="481" mass="54075">MRFMFLHPRLSLEGDPLGLMQLSASLKQRGHIVGLTLLTEDYIEAIRSFQPDMLGVSLMSSDAVMMHQVLNKVRMVFPDLFIIVGGPHPTFDPSCLMVLPVNAICVGEGDEALVEALEQYGREGHVEGIRNVGTVTTPVTLRPLVSDLDDLPFIDRDIVYAKNHIVRDFPLKTFAASRGCHFKCTYCFNHAYNAMYAGLGHVVRRRSVDHLIAEMRDVIARYPTSYIKISDDSFTYRVDSWLEEFAEKYPRLIGLPFYCLLRADVVTRDMVRLLREAGCRSVCMSIEAGAETVRRDVLNRRVSNEKIIESFDLFNEAGIAIYTNSMLAMPRATLADDIATLDLNIRCRPTLGHFTIMAPFPGTRIHDMCEKDGILPERCGGDGDIPTSTGELSKLTTYTDEEKNIQKNIVLLGPLVIRFPVLRGVFLRCLAKLPSNNILFKCIYTVTKNLLFKRIVPVRMSPLLMLRIAIAQVKAARTQVG</sequence>
<evidence type="ECO:0000256" key="4">
    <source>
        <dbReference type="ARBA" id="ARBA00022691"/>
    </source>
</evidence>
<dbReference type="SFLD" id="SFLDG01082">
    <property type="entry name" value="B12-binding_domain_containing"/>
    <property type="match status" value="1"/>
</dbReference>